<dbReference type="RefSeq" id="WP_125247651.1">
    <property type="nucleotide sequence ID" value="NZ_RSEB01000003.1"/>
</dbReference>
<dbReference type="InterPro" id="IPR010427">
    <property type="entry name" value="DUF1023"/>
</dbReference>
<gene>
    <name evidence="2" type="ORF">EIW28_10300</name>
</gene>
<dbReference type="Gene3D" id="1.20.1260.20">
    <property type="entry name" value="PPE superfamily"/>
    <property type="match status" value="1"/>
</dbReference>
<sequence length="573" mass="60634">MTVPITYSLLRKADFAALEAVAETWMNLYATLDDQAVSLVGLKSKDDSAFGTDHWEGPSSEAARDKIRDLVLALDERASAARRVSVAIAVAVEEFKGAQADLNEVVAEIDRERVALTEAGSVIPDTSRGTDNVSYAEGLSSRISAALERAAEADEALKAAIGVWAETFSESERLGLVHEAADEADELQDLIDAGASPERINEWWNGLSEAERLGILEGDPALIAGLDGVPTDTRDAANRSLLEAELDRYSPTLDQDIADVQERIAEIEGNWSEIVASGDPGESAEELEHLRDRLAALEDERATRDELVNLQDAISGQARTGQEYFLLGYDSAEDGKAIVAVGNPDTADNTVVYVPGTGGDLDGASGNDLARAETMALDASQVPGSGETAVLVWMDYDAPNHPLANSPSLSYAEDASAPLASFMSGLESTNRDPEENTTTVVGHSYGTTVIGQAASEHGLATDQIVAVASPGMTVDQASELGIDPEDFYATTAPGDIIHAAAESGRLGADPTDTGVNWDGRQTGVDWDGFGGNTFDSDAMGSDPIEIHSNYWDANNPARINMALIFTGNGKEAT</sequence>
<name>A0A426UWY9_9ACTN</name>
<dbReference type="OrthoDB" id="5969911at2"/>
<protein>
    <recommendedName>
        <fullName evidence="1">DUF1023 domain-containing protein</fullName>
    </recommendedName>
</protein>
<dbReference type="Proteomes" id="UP000277256">
    <property type="component" value="Unassembled WGS sequence"/>
</dbReference>
<dbReference type="InterPro" id="IPR038332">
    <property type="entry name" value="PPE_sf"/>
</dbReference>
<dbReference type="EMBL" id="RSEB01000003">
    <property type="protein sequence ID" value="RRR99132.1"/>
    <property type="molecule type" value="Genomic_DNA"/>
</dbReference>
<dbReference type="Gene3D" id="3.40.50.1820">
    <property type="entry name" value="alpha/beta hydrolase"/>
    <property type="match status" value="1"/>
</dbReference>
<dbReference type="SUPFAM" id="SSF53474">
    <property type="entry name" value="alpha/beta-Hydrolases"/>
    <property type="match status" value="1"/>
</dbReference>
<reference evidence="2 3" key="1">
    <citation type="submission" date="2018-12" db="EMBL/GenBank/DDBJ databases">
        <title>Glycomyces sp. YIM 121974 draft genome.</title>
        <authorList>
            <person name="Li Q."/>
        </authorList>
    </citation>
    <scope>NUCLEOTIDE SEQUENCE [LARGE SCALE GENOMIC DNA]</scope>
    <source>
        <strain evidence="2 3">YIM 121974</strain>
    </source>
</reference>
<keyword evidence="3" id="KW-1185">Reference proteome</keyword>
<dbReference type="Pfam" id="PF06259">
    <property type="entry name" value="Abhydrolase_8"/>
    <property type="match status" value="1"/>
</dbReference>
<dbReference type="InterPro" id="IPR029058">
    <property type="entry name" value="AB_hydrolase_fold"/>
</dbReference>
<feature type="domain" description="DUF1023" evidence="1">
    <location>
        <begin position="330"/>
        <end position="501"/>
    </location>
</feature>
<dbReference type="AlphaFoldDB" id="A0A426UWY9"/>
<evidence type="ECO:0000313" key="3">
    <source>
        <dbReference type="Proteomes" id="UP000277256"/>
    </source>
</evidence>
<organism evidence="2 3">
    <name type="scientific">Glycomyces terrestris</name>
    <dbReference type="NCBI Taxonomy" id="2493553"/>
    <lineage>
        <taxon>Bacteria</taxon>
        <taxon>Bacillati</taxon>
        <taxon>Actinomycetota</taxon>
        <taxon>Actinomycetes</taxon>
        <taxon>Glycomycetales</taxon>
        <taxon>Glycomycetaceae</taxon>
        <taxon>Glycomyces</taxon>
    </lineage>
</organism>
<proteinExistence type="predicted"/>
<evidence type="ECO:0000313" key="2">
    <source>
        <dbReference type="EMBL" id="RRR99132.1"/>
    </source>
</evidence>
<comment type="caution">
    <text evidence="2">The sequence shown here is derived from an EMBL/GenBank/DDBJ whole genome shotgun (WGS) entry which is preliminary data.</text>
</comment>
<evidence type="ECO:0000259" key="1">
    <source>
        <dbReference type="Pfam" id="PF06259"/>
    </source>
</evidence>
<accession>A0A426UWY9</accession>